<keyword evidence="4" id="KW-1278">Translocase</keyword>
<dbReference type="PROSITE" id="PS00211">
    <property type="entry name" value="ABC_TRANSPORTER_1"/>
    <property type="match status" value="1"/>
</dbReference>
<dbReference type="InterPro" id="IPR003439">
    <property type="entry name" value="ABC_transporter-like_ATP-bd"/>
</dbReference>
<dbReference type="Pfam" id="PF00005">
    <property type="entry name" value="ABC_tran"/>
    <property type="match status" value="1"/>
</dbReference>
<keyword evidence="3 6" id="KW-0067">ATP-binding</keyword>
<dbReference type="CDD" id="cd03214">
    <property type="entry name" value="ABC_Iron-Siderophores_B12_Hemin"/>
    <property type="match status" value="1"/>
</dbReference>
<dbReference type="GO" id="GO:0005524">
    <property type="term" value="F:ATP binding"/>
    <property type="evidence" value="ECO:0007669"/>
    <property type="project" value="UniProtKB-KW"/>
</dbReference>
<dbReference type="Gene3D" id="3.40.50.300">
    <property type="entry name" value="P-loop containing nucleotide triphosphate hydrolases"/>
    <property type="match status" value="1"/>
</dbReference>
<dbReference type="Proteomes" id="UP001501461">
    <property type="component" value="Unassembled WGS sequence"/>
</dbReference>
<dbReference type="SMART" id="SM00382">
    <property type="entry name" value="AAA"/>
    <property type="match status" value="1"/>
</dbReference>
<keyword evidence="2" id="KW-0547">Nucleotide-binding</keyword>
<evidence type="ECO:0000256" key="3">
    <source>
        <dbReference type="ARBA" id="ARBA00022840"/>
    </source>
</evidence>
<feature type="domain" description="ABC transporter" evidence="5">
    <location>
        <begin position="2"/>
        <end position="237"/>
    </location>
</feature>
<dbReference type="EMBL" id="BAAAMN010000022">
    <property type="protein sequence ID" value="GAA2034985.1"/>
    <property type="molecule type" value="Genomic_DNA"/>
</dbReference>
<evidence type="ECO:0000313" key="7">
    <source>
        <dbReference type="Proteomes" id="UP001501461"/>
    </source>
</evidence>
<dbReference type="SUPFAM" id="SSF52540">
    <property type="entry name" value="P-loop containing nucleoside triphosphate hydrolases"/>
    <property type="match status" value="1"/>
</dbReference>
<reference evidence="7" key="1">
    <citation type="journal article" date="2019" name="Int. J. Syst. Evol. Microbiol.">
        <title>The Global Catalogue of Microorganisms (GCM) 10K type strain sequencing project: providing services to taxonomists for standard genome sequencing and annotation.</title>
        <authorList>
            <consortium name="The Broad Institute Genomics Platform"/>
            <consortium name="The Broad Institute Genome Sequencing Center for Infectious Disease"/>
            <person name="Wu L."/>
            <person name="Ma J."/>
        </authorList>
    </citation>
    <scope>NUCLEOTIDE SEQUENCE [LARGE SCALE GENOMIC DNA]</scope>
    <source>
        <strain evidence="7">JCM 13595</strain>
    </source>
</reference>
<dbReference type="PROSITE" id="PS50893">
    <property type="entry name" value="ABC_TRANSPORTER_2"/>
    <property type="match status" value="1"/>
</dbReference>
<comment type="caution">
    <text evidence="6">The sequence shown here is derived from an EMBL/GenBank/DDBJ whole genome shotgun (WGS) entry which is preliminary data.</text>
</comment>
<dbReference type="InterPro" id="IPR017871">
    <property type="entry name" value="ABC_transporter-like_CS"/>
</dbReference>
<dbReference type="RefSeq" id="WP_343957046.1">
    <property type="nucleotide sequence ID" value="NZ_BAAAMN010000022.1"/>
</dbReference>
<protein>
    <submittedName>
        <fullName evidence="6">ABC transporter ATP-binding protein</fullName>
    </submittedName>
</protein>
<proteinExistence type="predicted"/>
<evidence type="ECO:0000256" key="1">
    <source>
        <dbReference type="ARBA" id="ARBA00022448"/>
    </source>
</evidence>
<evidence type="ECO:0000313" key="6">
    <source>
        <dbReference type="EMBL" id="GAA2034985.1"/>
    </source>
</evidence>
<evidence type="ECO:0000259" key="5">
    <source>
        <dbReference type="PROSITE" id="PS50893"/>
    </source>
</evidence>
<dbReference type="PANTHER" id="PTHR42794:SF1">
    <property type="entry name" value="HEMIN IMPORT ATP-BINDING PROTEIN HMUV"/>
    <property type="match status" value="1"/>
</dbReference>
<dbReference type="PANTHER" id="PTHR42794">
    <property type="entry name" value="HEMIN IMPORT ATP-BINDING PROTEIN HMUV"/>
    <property type="match status" value="1"/>
</dbReference>
<keyword evidence="1" id="KW-0813">Transport</keyword>
<evidence type="ECO:0000256" key="2">
    <source>
        <dbReference type="ARBA" id="ARBA00022741"/>
    </source>
</evidence>
<sequence length="253" mass="27439">MLQATQLEFGRPGGFRLATQALDFVPGQIMGVLGPNGSGKSTFLQLLSGILKPKTGAITWDGRSRRQLGARGWAQKIAAIPQEAGAIPEMDVQQYVSLGLIPNEGVFGTPSVDGVETVAQVMDVCNVVHLADRRLAELSGGQRQRVRIAKALAQTPRTLILDEPANHLDLHAIGHLADLLHRLAHDGLAVVVSMHDIDLASHLSDEVMVLHEGRTETIGPTNEVLTPELIKRCWGVDVITLDDGDSRRYLLKY</sequence>
<organism evidence="6 7">
    <name type="scientific">Yaniella flava</name>
    <dbReference type="NCBI Taxonomy" id="287930"/>
    <lineage>
        <taxon>Bacteria</taxon>
        <taxon>Bacillati</taxon>
        <taxon>Actinomycetota</taxon>
        <taxon>Actinomycetes</taxon>
        <taxon>Micrococcales</taxon>
        <taxon>Micrococcaceae</taxon>
        <taxon>Yaniella</taxon>
    </lineage>
</organism>
<accession>A0ABP5FVR6</accession>
<name>A0ABP5FVR6_9MICC</name>
<keyword evidence="7" id="KW-1185">Reference proteome</keyword>
<dbReference type="InterPro" id="IPR027417">
    <property type="entry name" value="P-loop_NTPase"/>
</dbReference>
<gene>
    <name evidence="6" type="ORF">GCM10009720_14540</name>
</gene>
<evidence type="ECO:0000256" key="4">
    <source>
        <dbReference type="ARBA" id="ARBA00022967"/>
    </source>
</evidence>
<dbReference type="InterPro" id="IPR003593">
    <property type="entry name" value="AAA+_ATPase"/>
</dbReference>